<feature type="compositionally biased region" description="Basic residues" evidence="1">
    <location>
        <begin position="197"/>
        <end position="206"/>
    </location>
</feature>
<proteinExistence type="predicted"/>
<dbReference type="GO" id="GO:0043130">
    <property type="term" value="F:ubiquitin binding"/>
    <property type="evidence" value="ECO:0007669"/>
    <property type="project" value="TreeGrafter"/>
</dbReference>
<feature type="domain" description="UAS" evidence="2">
    <location>
        <begin position="28"/>
        <end position="157"/>
    </location>
</feature>
<accession>A0AAV2G685</accession>
<dbReference type="InterPro" id="IPR050730">
    <property type="entry name" value="UBX_domain-protein"/>
</dbReference>
<dbReference type="GO" id="GO:0005783">
    <property type="term" value="C:endoplasmic reticulum"/>
    <property type="evidence" value="ECO:0007669"/>
    <property type="project" value="TreeGrafter"/>
</dbReference>
<dbReference type="Pfam" id="PF21021">
    <property type="entry name" value="FAF1"/>
    <property type="match status" value="1"/>
</dbReference>
<sequence length="206" mass="23613">MGNGSSTGGGRGRRRDMIPEAGEDKEWTFLSTFERQYGSSTHPFFYTCRFPEALKIGDEERKFVFIYLHSPADRHFTPAFCKHTLSSDRVVQYLDDNFVTWGALADRGEGRQMAKTLLRPGTFPCCAVVAPAAGEDMTVLQQMEGPMSPEKLVEILRRTVEDHGLAFGHERAKERKRSKARAKEEEKLREDKEKEKLKKKKGQQYY</sequence>
<protein>
    <recommendedName>
        <fullName evidence="2">UAS domain-containing protein</fullName>
    </recommendedName>
</protein>
<reference evidence="3 4" key="1">
    <citation type="submission" date="2024-04" db="EMBL/GenBank/DDBJ databases">
        <authorList>
            <person name="Fracassetti M."/>
        </authorList>
    </citation>
    <scope>NUCLEOTIDE SEQUENCE [LARGE SCALE GENOMIC DNA]</scope>
</reference>
<dbReference type="PANTHER" id="PTHR23322">
    <property type="entry name" value="FAS-ASSOCIATED PROTEIN"/>
    <property type="match status" value="1"/>
</dbReference>
<dbReference type="EMBL" id="OZ034821">
    <property type="protein sequence ID" value="CAL1405265.1"/>
    <property type="molecule type" value="Genomic_DNA"/>
</dbReference>
<evidence type="ECO:0000256" key="1">
    <source>
        <dbReference type="SAM" id="MobiDB-lite"/>
    </source>
</evidence>
<evidence type="ECO:0000313" key="3">
    <source>
        <dbReference type="EMBL" id="CAL1405265.1"/>
    </source>
</evidence>
<dbReference type="Gene3D" id="3.40.30.10">
    <property type="entry name" value="Glutaredoxin"/>
    <property type="match status" value="1"/>
</dbReference>
<keyword evidence="4" id="KW-1185">Reference proteome</keyword>
<dbReference type="InterPro" id="IPR006577">
    <property type="entry name" value="UAS"/>
</dbReference>
<feature type="region of interest" description="Disordered" evidence="1">
    <location>
        <begin position="166"/>
        <end position="206"/>
    </location>
</feature>
<dbReference type="InterPro" id="IPR049483">
    <property type="entry name" value="FAF1_2-like_UAS"/>
</dbReference>
<dbReference type="GO" id="GO:0036503">
    <property type="term" value="P:ERAD pathway"/>
    <property type="evidence" value="ECO:0007669"/>
    <property type="project" value="TreeGrafter"/>
</dbReference>
<evidence type="ECO:0000259" key="2">
    <source>
        <dbReference type="SMART" id="SM00594"/>
    </source>
</evidence>
<evidence type="ECO:0000313" key="4">
    <source>
        <dbReference type="Proteomes" id="UP001497516"/>
    </source>
</evidence>
<dbReference type="Proteomes" id="UP001497516">
    <property type="component" value="Chromosome 8"/>
</dbReference>
<dbReference type="InterPro" id="IPR036249">
    <property type="entry name" value="Thioredoxin-like_sf"/>
</dbReference>
<gene>
    <name evidence="3" type="ORF">LTRI10_LOCUS45061</name>
</gene>
<organism evidence="3 4">
    <name type="scientific">Linum trigynum</name>
    <dbReference type="NCBI Taxonomy" id="586398"/>
    <lineage>
        <taxon>Eukaryota</taxon>
        <taxon>Viridiplantae</taxon>
        <taxon>Streptophyta</taxon>
        <taxon>Embryophyta</taxon>
        <taxon>Tracheophyta</taxon>
        <taxon>Spermatophyta</taxon>
        <taxon>Magnoliopsida</taxon>
        <taxon>eudicotyledons</taxon>
        <taxon>Gunneridae</taxon>
        <taxon>Pentapetalae</taxon>
        <taxon>rosids</taxon>
        <taxon>fabids</taxon>
        <taxon>Malpighiales</taxon>
        <taxon>Linaceae</taxon>
        <taxon>Linum</taxon>
    </lineage>
</organism>
<dbReference type="AlphaFoldDB" id="A0AAV2G685"/>
<dbReference type="PANTHER" id="PTHR23322:SF71">
    <property type="entry name" value="UBIQUITIN-ASSOCIATED (UBA) PROTEIN-RELATED"/>
    <property type="match status" value="1"/>
</dbReference>
<feature type="compositionally biased region" description="Basic and acidic residues" evidence="1">
    <location>
        <begin position="181"/>
        <end position="196"/>
    </location>
</feature>
<dbReference type="SUPFAM" id="SSF52833">
    <property type="entry name" value="Thioredoxin-like"/>
    <property type="match status" value="1"/>
</dbReference>
<dbReference type="SMART" id="SM00594">
    <property type="entry name" value="UAS"/>
    <property type="match status" value="1"/>
</dbReference>
<name>A0AAV2G685_9ROSI</name>